<protein>
    <submittedName>
        <fullName evidence="1">Unannotated protein</fullName>
    </submittedName>
</protein>
<dbReference type="GO" id="GO:0005975">
    <property type="term" value="P:carbohydrate metabolic process"/>
    <property type="evidence" value="ECO:0007669"/>
    <property type="project" value="InterPro"/>
</dbReference>
<dbReference type="SUPFAM" id="SSF48208">
    <property type="entry name" value="Six-hairpin glycosidases"/>
    <property type="match status" value="1"/>
</dbReference>
<evidence type="ECO:0000313" key="1">
    <source>
        <dbReference type="EMBL" id="CAB4566032.1"/>
    </source>
</evidence>
<dbReference type="InterPro" id="IPR008928">
    <property type="entry name" value="6-hairpin_glycosidase_sf"/>
</dbReference>
<accession>A0A6J6DPH4</accession>
<organism evidence="1">
    <name type="scientific">freshwater metagenome</name>
    <dbReference type="NCBI Taxonomy" id="449393"/>
    <lineage>
        <taxon>unclassified sequences</taxon>
        <taxon>metagenomes</taxon>
        <taxon>ecological metagenomes</taxon>
    </lineage>
</organism>
<name>A0A6J6DPH4_9ZZZZ</name>
<dbReference type="InterPro" id="IPR012341">
    <property type="entry name" value="6hp_glycosidase-like_sf"/>
</dbReference>
<reference evidence="1" key="1">
    <citation type="submission" date="2020-05" db="EMBL/GenBank/DDBJ databases">
        <authorList>
            <person name="Chiriac C."/>
            <person name="Salcher M."/>
            <person name="Ghai R."/>
            <person name="Kavagutti S V."/>
        </authorList>
    </citation>
    <scope>NUCLEOTIDE SEQUENCE</scope>
</reference>
<gene>
    <name evidence="1" type="ORF">UFOPK1493_02100</name>
</gene>
<dbReference type="EMBL" id="CAEZSR010000076">
    <property type="protein sequence ID" value="CAB4566032.1"/>
    <property type="molecule type" value="Genomic_DNA"/>
</dbReference>
<sequence>MATGVWHHWLCTWDRGFVDHLWPTVERALEWVLGMLKDDGTPLWARTEHARPWDYALLTGTSSIQHALHCGAQLAQLINEPRAHWSAAAERMAHMVAHHPEAFEPKERWAMDWYYPVLAGAVTGEAAKAHLGEKWDVFAMEGKGIRCVSDEPWITASETAEAAIAYAASGDLATATDLIDWTRSHRLDDGSYWTGIVYPTLERFPFGETSAYTAAAVILAADAVTGASNASRVFIPAALD</sequence>
<proteinExistence type="predicted"/>
<dbReference type="Gene3D" id="1.50.10.10">
    <property type="match status" value="1"/>
</dbReference>
<dbReference type="AlphaFoldDB" id="A0A6J6DPH4"/>